<proteinExistence type="predicted"/>
<dbReference type="RefSeq" id="WP_086073021.1">
    <property type="nucleotide sequence ID" value="NZ_CP021109.1"/>
</dbReference>
<gene>
    <name evidence="2" type="ORF">CAL13_16975</name>
</gene>
<dbReference type="Proteomes" id="UP000194139">
    <property type="component" value="Chromosome"/>
</dbReference>
<dbReference type="AlphaFoldDB" id="A0A1W6Z384"/>
<evidence type="ECO:0000313" key="2">
    <source>
        <dbReference type="EMBL" id="ARP87711.1"/>
    </source>
</evidence>
<evidence type="ECO:0000256" key="1">
    <source>
        <dbReference type="SAM" id="SignalP"/>
    </source>
</evidence>
<name>A0A1W6Z384_9BORD</name>
<feature type="chain" id="PRO_5011986644" description="Lipoprotein" evidence="1">
    <location>
        <begin position="32"/>
        <end position="319"/>
    </location>
</feature>
<accession>A0A1W6Z384</accession>
<dbReference type="EMBL" id="CP021109">
    <property type="protein sequence ID" value="ARP87711.1"/>
    <property type="molecule type" value="Genomic_DNA"/>
</dbReference>
<feature type="signal peptide" evidence="1">
    <location>
        <begin position="1"/>
        <end position="31"/>
    </location>
</feature>
<keyword evidence="3" id="KW-1185">Reference proteome</keyword>
<keyword evidence="1" id="KW-0732">Signal</keyword>
<reference evidence="2 3" key="1">
    <citation type="submission" date="2017-05" db="EMBL/GenBank/DDBJ databases">
        <title>Complete and WGS of Bordetella genogroups.</title>
        <authorList>
            <person name="Spilker T."/>
            <person name="LiPuma J."/>
        </authorList>
    </citation>
    <scope>NUCLEOTIDE SEQUENCE [LARGE SCALE GENOMIC DNA]</scope>
    <source>
        <strain evidence="2 3">AU17164</strain>
    </source>
</reference>
<organism evidence="2 3">
    <name type="scientific">Bordetella genomosp. 9</name>
    <dbReference type="NCBI Taxonomy" id="1416803"/>
    <lineage>
        <taxon>Bacteria</taxon>
        <taxon>Pseudomonadati</taxon>
        <taxon>Pseudomonadota</taxon>
        <taxon>Betaproteobacteria</taxon>
        <taxon>Burkholderiales</taxon>
        <taxon>Alcaligenaceae</taxon>
        <taxon>Bordetella</taxon>
    </lineage>
</organism>
<evidence type="ECO:0008006" key="4">
    <source>
        <dbReference type="Google" id="ProtNLM"/>
    </source>
</evidence>
<protein>
    <recommendedName>
        <fullName evidence="4">Lipoprotein</fullName>
    </recommendedName>
</protein>
<evidence type="ECO:0000313" key="3">
    <source>
        <dbReference type="Proteomes" id="UP000194139"/>
    </source>
</evidence>
<sequence length="319" mass="33761">MPDIVVLTLRRHRHGASALAGLAVAGFLAWAAACGAAEPQAPDAPDLADATFPIRDTSGSAGASARATAVAQGRQYALRQAVIALDMLAKVTAICPGGRDDTARTKDLERIARARLKVSVNAFRSQLDEQSPSVFMTPEQAVRVVRNAGGCESPELAQWRGRAAWLADTSQQVLAGDARANRFWPRDAALEGPVRMTILGQVKDGEGGRGVMVRIQNDAAAPVQVALLRTQTYIGPCTGVQAEGIPLAEGYLPARWQTIAPRMALSVRLSAGAACALPPLLNVGGTLAVDDGRGARYWQFLNRSVGMAPMAHMPERPSR</sequence>